<reference evidence="1 2" key="1">
    <citation type="journal article" date="2007" name="PLoS Genet.">
        <title>Patterns and implications of gene gain and loss in the evolution of Prochlorococcus.</title>
        <authorList>
            <person name="Kettler G.C."/>
            <person name="Martiny A.C."/>
            <person name="Huang K."/>
            <person name="Zucker J."/>
            <person name="Coleman M.L."/>
            <person name="Rodrigue S."/>
            <person name="Chen F."/>
            <person name="Lapidus A."/>
            <person name="Ferriera S."/>
            <person name="Johnson J."/>
            <person name="Steglich C."/>
            <person name="Church G.M."/>
            <person name="Richardson P."/>
            <person name="Chisholm S.W."/>
        </authorList>
    </citation>
    <scope>NUCLEOTIDE SEQUENCE [LARGE SCALE GENOMIC DNA]</scope>
    <source>
        <strain evidence="1 2">AS9601</strain>
    </source>
</reference>
<protein>
    <submittedName>
        <fullName evidence="1">Uncharacterized protein</fullName>
    </submittedName>
</protein>
<dbReference type="STRING" id="146891.A9601_16181"/>
<dbReference type="eggNOG" id="ENOG50322J8">
    <property type="taxonomic scope" value="Bacteria"/>
</dbReference>
<gene>
    <name evidence="1" type="ordered locus">A9601_16181</name>
</gene>
<sequence length="50" mass="5903">MALNDTFTIQEINLDKKNLSFDNKLKKIEAYWNNECAEHPSNNHCKIFCD</sequence>
<organism evidence="1 2">
    <name type="scientific">Prochlorococcus marinus (strain AS9601)</name>
    <dbReference type="NCBI Taxonomy" id="146891"/>
    <lineage>
        <taxon>Bacteria</taxon>
        <taxon>Bacillati</taxon>
        <taxon>Cyanobacteriota</taxon>
        <taxon>Cyanophyceae</taxon>
        <taxon>Synechococcales</taxon>
        <taxon>Prochlorococcaceae</taxon>
        <taxon>Prochlorococcus</taxon>
    </lineage>
</organism>
<dbReference type="KEGG" id="pmb:A9601_16181"/>
<dbReference type="Proteomes" id="UP000002590">
    <property type="component" value="Chromosome"/>
</dbReference>
<dbReference type="HOGENOM" id="CLU_3121429_0_0_3"/>
<accession>A2BSZ0</accession>
<proteinExistence type="predicted"/>
<evidence type="ECO:0000313" key="1">
    <source>
        <dbReference type="EMBL" id="ABM70901.1"/>
    </source>
</evidence>
<name>A2BSZ0_PROMS</name>
<dbReference type="EMBL" id="CP000551">
    <property type="protein sequence ID" value="ABM70901.1"/>
    <property type="molecule type" value="Genomic_DNA"/>
</dbReference>
<dbReference type="AlphaFoldDB" id="A2BSZ0"/>
<evidence type="ECO:0000313" key="2">
    <source>
        <dbReference type="Proteomes" id="UP000002590"/>
    </source>
</evidence>